<feature type="region of interest" description="Disordered" evidence="1">
    <location>
        <begin position="1"/>
        <end position="49"/>
    </location>
</feature>
<comment type="caution">
    <text evidence="2">The sequence shown here is derived from an EMBL/GenBank/DDBJ whole genome shotgun (WGS) entry which is preliminary data.</text>
</comment>
<feature type="compositionally biased region" description="Polar residues" evidence="1">
    <location>
        <begin position="97"/>
        <end position="107"/>
    </location>
</feature>
<feature type="compositionally biased region" description="Pro residues" evidence="1">
    <location>
        <begin position="144"/>
        <end position="161"/>
    </location>
</feature>
<name>X8JH79_9AGAM</name>
<reference evidence="3" key="1">
    <citation type="journal article" date="2014" name="Genome Announc.">
        <title>Draft genome sequence of the plant-pathogenic soil fungus Rhizoctonia solani anastomosis group 3 strain Rhs1AP.</title>
        <authorList>
            <person name="Cubeta M.A."/>
            <person name="Thomas E."/>
            <person name="Dean R.A."/>
            <person name="Jabaji S."/>
            <person name="Neate S.M."/>
            <person name="Tavantzis S."/>
            <person name="Toda T."/>
            <person name="Vilgalys R."/>
            <person name="Bharathan N."/>
            <person name="Fedorova-Abrams N."/>
            <person name="Pakala S.B."/>
            <person name="Pakala S.M."/>
            <person name="Zafar N."/>
            <person name="Joardar V."/>
            <person name="Losada L."/>
            <person name="Nierman W.C."/>
        </authorList>
    </citation>
    <scope>NUCLEOTIDE SEQUENCE [LARGE SCALE GENOMIC DNA]</scope>
    <source>
        <strain evidence="3">AG-3</strain>
    </source>
</reference>
<dbReference type="AlphaFoldDB" id="X8JH79"/>
<accession>X8JH79</accession>
<sequence>MPPHTRKRAKTNTSSTSHATLQSATDEDLPRRKVETQKTDNRPTFDNHRQVPRWINEMITIKDLKESLPFKLTTDYYADLYLSLKYMLELVETDCPSVTTASSNITGPSSPPPPPRDLVDKAVGPDTPAPPPKTLCNRSVETIPLPPASVAPARPKAPAPV</sequence>
<feature type="compositionally biased region" description="Polar residues" evidence="1">
    <location>
        <begin position="11"/>
        <end position="24"/>
    </location>
</feature>
<evidence type="ECO:0000313" key="3">
    <source>
        <dbReference type="Proteomes" id="UP000030108"/>
    </source>
</evidence>
<feature type="non-terminal residue" evidence="2">
    <location>
        <position position="161"/>
    </location>
</feature>
<proteinExistence type="predicted"/>
<evidence type="ECO:0000313" key="2">
    <source>
        <dbReference type="EMBL" id="EUC63270.1"/>
    </source>
</evidence>
<dbReference type="Proteomes" id="UP000030108">
    <property type="component" value="Unassembled WGS sequence"/>
</dbReference>
<dbReference type="EMBL" id="JATN01000316">
    <property type="protein sequence ID" value="EUC63270.1"/>
    <property type="molecule type" value="Genomic_DNA"/>
</dbReference>
<gene>
    <name evidence="2" type="ORF">RSOL_487740</name>
</gene>
<feature type="region of interest" description="Disordered" evidence="1">
    <location>
        <begin position="97"/>
        <end position="161"/>
    </location>
</feature>
<protein>
    <submittedName>
        <fullName evidence="2">Uncharacterized protein</fullName>
    </submittedName>
</protein>
<feature type="compositionally biased region" description="Basic and acidic residues" evidence="1">
    <location>
        <begin position="28"/>
        <end position="49"/>
    </location>
</feature>
<organism evidence="2 3">
    <name type="scientific">Rhizoctonia solani AG-3 Rhs1AP</name>
    <dbReference type="NCBI Taxonomy" id="1086054"/>
    <lineage>
        <taxon>Eukaryota</taxon>
        <taxon>Fungi</taxon>
        <taxon>Dikarya</taxon>
        <taxon>Basidiomycota</taxon>
        <taxon>Agaricomycotina</taxon>
        <taxon>Agaricomycetes</taxon>
        <taxon>Cantharellales</taxon>
        <taxon>Ceratobasidiaceae</taxon>
        <taxon>Rhizoctonia</taxon>
    </lineage>
</organism>
<feature type="compositionally biased region" description="Basic residues" evidence="1">
    <location>
        <begin position="1"/>
        <end position="10"/>
    </location>
</feature>
<evidence type="ECO:0000256" key="1">
    <source>
        <dbReference type="SAM" id="MobiDB-lite"/>
    </source>
</evidence>